<dbReference type="Proteomes" id="UP000228934">
    <property type="component" value="Unassembled WGS sequence"/>
</dbReference>
<proteinExistence type="predicted"/>
<protein>
    <submittedName>
        <fullName evidence="1">Uncharacterized protein</fullName>
    </submittedName>
</protein>
<dbReference type="EMBL" id="KV937370">
    <property type="protein sequence ID" value="PIO28927.1"/>
    <property type="molecule type" value="Genomic_DNA"/>
</dbReference>
<gene>
    <name evidence="1" type="ORF">AB205_0180030</name>
</gene>
<reference evidence="2" key="1">
    <citation type="journal article" date="2017" name="Nat. Commun.">
        <title>The North American bullfrog draft genome provides insight into hormonal regulation of long noncoding RNA.</title>
        <authorList>
            <person name="Hammond S.A."/>
            <person name="Warren R.L."/>
            <person name="Vandervalk B.P."/>
            <person name="Kucuk E."/>
            <person name="Khan H."/>
            <person name="Gibb E.A."/>
            <person name="Pandoh P."/>
            <person name="Kirk H."/>
            <person name="Zhao Y."/>
            <person name="Jones M."/>
            <person name="Mungall A.J."/>
            <person name="Coope R."/>
            <person name="Pleasance S."/>
            <person name="Moore R.A."/>
            <person name="Holt R.A."/>
            <person name="Round J.M."/>
            <person name="Ohora S."/>
            <person name="Walle B.V."/>
            <person name="Veldhoen N."/>
            <person name="Helbing C.C."/>
            <person name="Birol I."/>
        </authorList>
    </citation>
    <scope>NUCLEOTIDE SEQUENCE [LARGE SCALE GENOMIC DNA]</scope>
</reference>
<organism evidence="1 2">
    <name type="scientific">Aquarana catesbeiana</name>
    <name type="common">American bullfrog</name>
    <name type="synonym">Rana catesbeiana</name>
    <dbReference type="NCBI Taxonomy" id="8400"/>
    <lineage>
        <taxon>Eukaryota</taxon>
        <taxon>Metazoa</taxon>
        <taxon>Chordata</taxon>
        <taxon>Craniata</taxon>
        <taxon>Vertebrata</taxon>
        <taxon>Euteleostomi</taxon>
        <taxon>Amphibia</taxon>
        <taxon>Batrachia</taxon>
        <taxon>Anura</taxon>
        <taxon>Neobatrachia</taxon>
        <taxon>Ranoidea</taxon>
        <taxon>Ranidae</taxon>
        <taxon>Aquarana</taxon>
    </lineage>
</organism>
<dbReference type="AlphaFoldDB" id="A0A2G9RM33"/>
<evidence type="ECO:0000313" key="1">
    <source>
        <dbReference type="EMBL" id="PIO28927.1"/>
    </source>
</evidence>
<keyword evidence="2" id="KW-1185">Reference proteome</keyword>
<evidence type="ECO:0000313" key="2">
    <source>
        <dbReference type="Proteomes" id="UP000228934"/>
    </source>
</evidence>
<name>A0A2G9RM33_AQUCT</name>
<accession>A0A2G9RM33</accession>
<dbReference type="OrthoDB" id="419616at2759"/>
<sequence length="59" mass="6951">MKCTVERFLSEFLFPLTNMGRRSCDTKITHVHKPLALKTWQQLITMRFKPTSSNLLLKN</sequence>